<dbReference type="EMBL" id="FMAR01000007">
    <property type="protein sequence ID" value="SCC37835.1"/>
    <property type="molecule type" value="Genomic_DNA"/>
</dbReference>
<organism evidence="3 4">
    <name type="scientific">Chitinophaga costaii</name>
    <dbReference type="NCBI Taxonomy" id="1335309"/>
    <lineage>
        <taxon>Bacteria</taxon>
        <taxon>Pseudomonadati</taxon>
        <taxon>Bacteroidota</taxon>
        <taxon>Chitinophagia</taxon>
        <taxon>Chitinophagales</taxon>
        <taxon>Chitinophagaceae</taxon>
        <taxon>Chitinophaga</taxon>
    </lineage>
</organism>
<accession>A0A1C4E2V1</accession>
<dbReference type="STRING" id="1335309.GA0116948_10750"/>
<dbReference type="Pfam" id="PF13568">
    <property type="entry name" value="OMP_b-brl_2"/>
    <property type="match status" value="1"/>
</dbReference>
<evidence type="ECO:0000313" key="4">
    <source>
        <dbReference type="Proteomes" id="UP000242818"/>
    </source>
</evidence>
<keyword evidence="1" id="KW-0732">Signal</keyword>
<gene>
    <name evidence="3" type="ORF">GA0116948_10750</name>
</gene>
<reference evidence="3 4" key="1">
    <citation type="submission" date="2016-08" db="EMBL/GenBank/DDBJ databases">
        <authorList>
            <person name="Seilhamer J.J."/>
        </authorList>
    </citation>
    <scope>NUCLEOTIDE SEQUENCE [LARGE SCALE GENOMIC DNA]</scope>
    <source>
        <strain evidence="3 4">A37T2</strain>
    </source>
</reference>
<dbReference type="Proteomes" id="UP000242818">
    <property type="component" value="Unassembled WGS sequence"/>
</dbReference>
<evidence type="ECO:0000256" key="1">
    <source>
        <dbReference type="SAM" id="SignalP"/>
    </source>
</evidence>
<evidence type="ECO:0000259" key="2">
    <source>
        <dbReference type="Pfam" id="PF13568"/>
    </source>
</evidence>
<dbReference type="InterPro" id="IPR011250">
    <property type="entry name" value="OMP/PagP_B-barrel"/>
</dbReference>
<dbReference type="RefSeq" id="WP_165798444.1">
    <property type="nucleotide sequence ID" value="NZ_FMAR01000007.1"/>
</dbReference>
<protein>
    <submittedName>
        <fullName evidence="3">Outer membrane protein beta-barrel domain-containing protein</fullName>
    </submittedName>
</protein>
<feature type="domain" description="Outer membrane protein beta-barrel" evidence="2">
    <location>
        <begin position="18"/>
        <end position="223"/>
    </location>
</feature>
<dbReference type="InterPro" id="IPR025665">
    <property type="entry name" value="Beta-barrel_OMP_2"/>
</dbReference>
<sequence length="250" mass="26911">MRNVIVLCLLLFCAHPLFAQTPIEIGVKGGLSIPNLTAGNKDNPLVSGYSSRVGPDFAVQVEFHLSKHFSIQPQLEYSAQGGKRNGYQAFPPPAALVAGIPAEQVPKYLYATFNSTAKFNYLMLPILAKYRLQLAKRWGFYVAAGPFVSRMLNAKQVTSGTSVIYADAGHTTPIAPETSLNQVTNIKDDLHDFNAGLSGHVGFAYMFGKSSVFVEGGGNYGFVKAQKSDVNGSNNTGAGVVNIGYSFRVH</sequence>
<dbReference type="SUPFAM" id="SSF56925">
    <property type="entry name" value="OMPA-like"/>
    <property type="match status" value="1"/>
</dbReference>
<keyword evidence="4" id="KW-1185">Reference proteome</keyword>
<feature type="signal peptide" evidence="1">
    <location>
        <begin position="1"/>
        <end position="19"/>
    </location>
</feature>
<proteinExistence type="predicted"/>
<dbReference type="AlphaFoldDB" id="A0A1C4E2V1"/>
<evidence type="ECO:0000313" key="3">
    <source>
        <dbReference type="EMBL" id="SCC37835.1"/>
    </source>
</evidence>
<feature type="chain" id="PRO_5008690855" evidence="1">
    <location>
        <begin position="20"/>
        <end position="250"/>
    </location>
</feature>
<name>A0A1C4E2V1_9BACT</name>